<evidence type="ECO:0000256" key="1">
    <source>
        <dbReference type="SAM" id="MobiDB-lite"/>
    </source>
</evidence>
<protein>
    <submittedName>
        <fullName evidence="2">Uncharacterized protein</fullName>
    </submittedName>
</protein>
<dbReference type="GeneID" id="54488676"/>
<gene>
    <name evidence="2" type="ORF">EJ05DRAFT_504775</name>
</gene>
<feature type="compositionally biased region" description="Basic and acidic residues" evidence="1">
    <location>
        <begin position="232"/>
        <end position="243"/>
    </location>
</feature>
<evidence type="ECO:0000313" key="3">
    <source>
        <dbReference type="Proteomes" id="UP000799437"/>
    </source>
</evidence>
<reference evidence="2" key="1">
    <citation type="journal article" date="2020" name="Stud. Mycol.">
        <title>101 Dothideomycetes genomes: a test case for predicting lifestyles and emergence of pathogens.</title>
        <authorList>
            <person name="Haridas S."/>
            <person name="Albert R."/>
            <person name="Binder M."/>
            <person name="Bloem J."/>
            <person name="Labutti K."/>
            <person name="Salamov A."/>
            <person name="Andreopoulos B."/>
            <person name="Baker S."/>
            <person name="Barry K."/>
            <person name="Bills G."/>
            <person name="Bluhm B."/>
            <person name="Cannon C."/>
            <person name="Castanera R."/>
            <person name="Culley D."/>
            <person name="Daum C."/>
            <person name="Ezra D."/>
            <person name="Gonzalez J."/>
            <person name="Henrissat B."/>
            <person name="Kuo A."/>
            <person name="Liang C."/>
            <person name="Lipzen A."/>
            <person name="Lutzoni F."/>
            <person name="Magnuson J."/>
            <person name="Mondo S."/>
            <person name="Nolan M."/>
            <person name="Ohm R."/>
            <person name="Pangilinan J."/>
            <person name="Park H.-J."/>
            <person name="Ramirez L."/>
            <person name="Alfaro M."/>
            <person name="Sun H."/>
            <person name="Tritt A."/>
            <person name="Yoshinaga Y."/>
            <person name="Zwiers L.-H."/>
            <person name="Turgeon B."/>
            <person name="Goodwin S."/>
            <person name="Spatafora J."/>
            <person name="Crous P."/>
            <person name="Grigoriev I."/>
        </authorList>
    </citation>
    <scope>NUCLEOTIDE SEQUENCE</scope>
    <source>
        <strain evidence="2">CBS 121739</strain>
    </source>
</reference>
<organism evidence="2 3">
    <name type="scientific">Pseudovirgaria hyperparasitica</name>
    <dbReference type="NCBI Taxonomy" id="470096"/>
    <lineage>
        <taxon>Eukaryota</taxon>
        <taxon>Fungi</taxon>
        <taxon>Dikarya</taxon>
        <taxon>Ascomycota</taxon>
        <taxon>Pezizomycotina</taxon>
        <taxon>Dothideomycetes</taxon>
        <taxon>Dothideomycetes incertae sedis</taxon>
        <taxon>Acrospermales</taxon>
        <taxon>Acrospermaceae</taxon>
        <taxon>Pseudovirgaria</taxon>
    </lineage>
</organism>
<sequence length="291" mass="32518">MAPALRTTRVIKEMPSVFQPFILGSSLNKIELLSCEYVLLGIVYFKAATGIKQYFGQSPFSVPDASPRDQTLPSEPLIGQFDGANDKGKEPAKEDDEDPPLPKTSFDIHVDDCDFEEWARAGGNYDEEVRKRKAFQSSSNGMQSSRMESSAAGDDAPEPIEAGAAGAAFAARLTFPVRSMDQNEDTPGTEQSDTEADWETTDDSESDEAPDYDENEDVENDTQGFEAEDLENLPRPDNDEDRLPLQALNLPVHQMDDEYDTPGPSSRHHESEESWMNRRARSGLWYHRDEQ</sequence>
<dbReference type="Proteomes" id="UP000799437">
    <property type="component" value="Unassembled WGS sequence"/>
</dbReference>
<accession>A0A6A6VVM2</accession>
<keyword evidence="3" id="KW-1185">Reference proteome</keyword>
<feature type="compositionally biased region" description="Basic and acidic residues" evidence="1">
    <location>
        <begin position="267"/>
        <end position="276"/>
    </location>
</feature>
<proteinExistence type="predicted"/>
<feature type="compositionally biased region" description="Polar residues" evidence="1">
    <location>
        <begin position="135"/>
        <end position="148"/>
    </location>
</feature>
<dbReference type="EMBL" id="ML996583">
    <property type="protein sequence ID" value="KAF2753680.1"/>
    <property type="molecule type" value="Genomic_DNA"/>
</dbReference>
<feature type="region of interest" description="Disordered" evidence="1">
    <location>
        <begin position="133"/>
        <end position="291"/>
    </location>
</feature>
<name>A0A6A6VVM2_9PEZI</name>
<feature type="compositionally biased region" description="Acidic residues" evidence="1">
    <location>
        <begin position="192"/>
        <end position="231"/>
    </location>
</feature>
<dbReference type="AlphaFoldDB" id="A0A6A6VVM2"/>
<feature type="compositionally biased region" description="Low complexity" evidence="1">
    <location>
        <begin position="159"/>
        <end position="171"/>
    </location>
</feature>
<feature type="region of interest" description="Disordered" evidence="1">
    <location>
        <begin position="62"/>
        <end position="107"/>
    </location>
</feature>
<evidence type="ECO:0000313" key="2">
    <source>
        <dbReference type="EMBL" id="KAF2753680.1"/>
    </source>
</evidence>
<dbReference type="RefSeq" id="XP_033596131.1">
    <property type="nucleotide sequence ID" value="XM_033747622.1"/>
</dbReference>